<evidence type="ECO:0000313" key="2">
    <source>
        <dbReference type="EMBL" id="MEN0579369.1"/>
    </source>
</evidence>
<protein>
    <submittedName>
        <fullName evidence="2">Alkylhydroperoxidase domain protein</fullName>
    </submittedName>
</protein>
<evidence type="ECO:0000313" key="3">
    <source>
        <dbReference type="Proteomes" id="UP001411173"/>
    </source>
</evidence>
<dbReference type="SUPFAM" id="SSF69118">
    <property type="entry name" value="AhpD-like"/>
    <property type="match status" value="2"/>
</dbReference>
<dbReference type="NCBIfam" id="TIGR01926">
    <property type="entry name" value="peroxid_rel"/>
    <property type="match status" value="1"/>
</dbReference>
<name>A0ABU9V3Y3_9ENTR</name>
<reference evidence="2 3" key="1">
    <citation type="submission" date="2024-02" db="EMBL/GenBank/DDBJ databases">
        <title>Whole genome of MDR Enterobacteriaceae from southern Thailand.</title>
        <authorList>
            <person name="Surachat K."/>
        </authorList>
    </citation>
    <scope>NUCLEOTIDE SEQUENCE [LARGE SCALE GENOMIC DNA]</scope>
    <source>
        <strain evidence="2 3">PSU_29</strain>
    </source>
</reference>
<comment type="caution">
    <text evidence="2">The sequence shown here is derived from an EMBL/GenBank/DDBJ whole genome shotgun (WGS) entry which is preliminary data.</text>
</comment>
<dbReference type="PANTHER" id="PTHR35446">
    <property type="entry name" value="SI:CH211-175M2.5"/>
    <property type="match status" value="1"/>
</dbReference>
<dbReference type="NCBIfam" id="TIGR00778">
    <property type="entry name" value="ahpD_dom"/>
    <property type="match status" value="1"/>
</dbReference>
<dbReference type="InterPro" id="IPR010195">
    <property type="entry name" value="Uncharacterised_peroxidase-rel"/>
</dbReference>
<dbReference type="InterPro" id="IPR023923">
    <property type="entry name" value="AhpD_Avi7169"/>
</dbReference>
<dbReference type="Gene3D" id="1.20.1290.10">
    <property type="entry name" value="AhpD-like"/>
    <property type="match status" value="2"/>
</dbReference>
<organism evidence="2 3">
    <name type="scientific">Phytobacter palmae</name>
    <dbReference type="NCBI Taxonomy" id="1855371"/>
    <lineage>
        <taxon>Bacteria</taxon>
        <taxon>Pseudomonadati</taxon>
        <taxon>Pseudomonadota</taxon>
        <taxon>Gammaproteobacteria</taxon>
        <taxon>Enterobacterales</taxon>
        <taxon>Enterobacteriaceae</taxon>
        <taxon>Phytobacter</taxon>
    </lineage>
</organism>
<dbReference type="EMBL" id="JBCIVJ010000006">
    <property type="protein sequence ID" value="MEN0579369.1"/>
    <property type="molecule type" value="Genomic_DNA"/>
</dbReference>
<proteinExistence type="predicted"/>
<dbReference type="PANTHER" id="PTHR35446:SF2">
    <property type="entry name" value="CARBOXYMUCONOLACTONE DECARBOXYLASE-LIKE DOMAIN-CONTAINING PROTEIN"/>
    <property type="match status" value="1"/>
</dbReference>
<dbReference type="InterPro" id="IPR004675">
    <property type="entry name" value="AhpD_core"/>
</dbReference>
<gene>
    <name evidence="2" type="ORF">AAIG39_10140</name>
</gene>
<dbReference type="NCBIfam" id="TIGR04030">
    <property type="entry name" value="perox_Avi_7169"/>
    <property type="match status" value="1"/>
</dbReference>
<accession>A0ABU9V3Y3</accession>
<dbReference type="InterPro" id="IPR003779">
    <property type="entry name" value="CMD-like"/>
</dbReference>
<dbReference type="Pfam" id="PF02627">
    <property type="entry name" value="CMD"/>
    <property type="match status" value="1"/>
</dbReference>
<feature type="domain" description="Carboxymuconolactone decarboxylase-like" evidence="1">
    <location>
        <begin position="245"/>
        <end position="307"/>
    </location>
</feature>
<evidence type="ECO:0000259" key="1">
    <source>
        <dbReference type="Pfam" id="PF02627"/>
    </source>
</evidence>
<keyword evidence="3" id="KW-1185">Reference proteome</keyword>
<sequence>MTLHDPQIPEKETAFHTYDLLDNLAGIAPGSELAAARQTREAATRHTQGSYEALFSARAVQGRLTLAVRFWLAAQISNWLRDSVLQRYYEQRGKDFIAPNVTPALNAALAHARTLTLHPVSAQESDLTALLAAGWSEDDIVTLSQLTAFISFQSRLLRGYRLLAGIEVDTPPAQAVSAGEWHTQARTLSGKRAPVAFTQAELGWEPWISAKALSDFNAGEQATLARFGHSESDYFRLLGRNLLVLEQRTLTDKGIFYTASGLPRAERELAATVASKVNGCIYCASVHARKASQLSKQQEAVQRLLEIAPGGDLTQGQSPRWQAEINFAARLSSTPAQASAQDVAKLREQGLSTLEIVDLVQSTAFFAWANRLMLTLGEPFWPQE</sequence>
<dbReference type="InterPro" id="IPR029032">
    <property type="entry name" value="AhpD-like"/>
</dbReference>
<dbReference type="Proteomes" id="UP001411173">
    <property type="component" value="Unassembled WGS sequence"/>
</dbReference>
<dbReference type="RefSeq" id="WP_343193758.1">
    <property type="nucleotide sequence ID" value="NZ_JBCIVJ010000006.1"/>
</dbReference>